<accession>A0ABW1CG26</accession>
<sequence>MDEVDAVVIGSGINGLVAAAELAKAGWAVALVERNQDVGGFIATEERTLPGYLHDTYSSWHPLFVSGGAYASLGELLHRHGLEYRNTDDWVAASVADDGSVTLAHRDPVRTAAEFAHEADKDAYLDCLNRLGQATGPIGGLLGAELRSPALLRHAAGLMRSGGRTGLEGWLRSVTASGRGWAREQFRGDEVDHLYSPWLLHAGLSPDHASGGFMLPLFAATLHGFGLPVVAGGAGRFLNAFRSLFDSLAVQVETGTTVERVIVSGGRAAGVTAGDRVIRARRAVIASVTPTALYGALLPEGSVDSRFREEATRFRYGRAAMQIHVALSEPIGWRDERLSRVPLIHLADGSGSIGIACAEAEAGLLPRRPTVVVGQQYLLDPGRVPEGTAALWLQLQEVPFAPRGDAAGELDTSRGWTPELARGYADRVLDRIAQHAPDLRDKVLALDVITPVQLTAHNPNAVNGDPYGGAGDLDQSYLWRPLPSSGRHATDVSGLWHIGASTHPGAGLGGGSGHMVATALTKPRRFFTRAR</sequence>
<evidence type="ECO:0000313" key="5">
    <source>
        <dbReference type="EMBL" id="MFC5824024.1"/>
    </source>
</evidence>
<gene>
    <name evidence="5" type="ORF">ACFPZ3_09195</name>
</gene>
<dbReference type="PANTHER" id="PTHR10668">
    <property type="entry name" value="PHYTOENE DEHYDROGENASE"/>
    <property type="match status" value="1"/>
</dbReference>
<dbReference type="Gene3D" id="3.50.50.60">
    <property type="entry name" value="FAD/NAD(P)-binding domain"/>
    <property type="match status" value="2"/>
</dbReference>
<evidence type="ECO:0000256" key="1">
    <source>
        <dbReference type="ARBA" id="ARBA00037217"/>
    </source>
</evidence>
<comment type="caution">
    <text evidence="5">The sequence shown here is derived from an EMBL/GenBank/DDBJ whole genome shotgun (WGS) entry which is preliminary data.</text>
</comment>
<comment type="function">
    <text evidence="1">Probable oxidoreductase that may play a role as regulator of mitochondrial function.</text>
</comment>
<protein>
    <recommendedName>
        <fullName evidence="3">Pyridine nucleotide-disulfide oxidoreductase domain-containing protein 2</fullName>
    </recommendedName>
</protein>
<reference evidence="6" key="1">
    <citation type="journal article" date="2019" name="Int. J. Syst. Evol. Microbiol.">
        <title>The Global Catalogue of Microorganisms (GCM) 10K type strain sequencing project: providing services to taxonomists for standard genome sequencing and annotation.</title>
        <authorList>
            <consortium name="The Broad Institute Genomics Platform"/>
            <consortium name="The Broad Institute Genome Sequencing Center for Infectious Disease"/>
            <person name="Wu L."/>
            <person name="Ma J."/>
        </authorList>
    </citation>
    <scope>NUCLEOTIDE SEQUENCE [LARGE SCALE GENOMIC DNA]</scope>
    <source>
        <strain evidence="6">CCUG 53903</strain>
    </source>
</reference>
<dbReference type="InterPro" id="IPR036188">
    <property type="entry name" value="FAD/NAD-bd_sf"/>
</dbReference>
<evidence type="ECO:0000313" key="6">
    <source>
        <dbReference type="Proteomes" id="UP001596058"/>
    </source>
</evidence>
<comment type="subunit">
    <text evidence="2">Interacts with COX5B; this interaction may contribute to localize PYROXD2 to the inner face of the inner mitochondrial membrane.</text>
</comment>
<dbReference type="RefSeq" id="WP_379513555.1">
    <property type="nucleotide sequence ID" value="NZ_JBHSPA010000012.1"/>
</dbReference>
<evidence type="ECO:0000256" key="2">
    <source>
        <dbReference type="ARBA" id="ARBA00038825"/>
    </source>
</evidence>
<feature type="domain" description="Amine oxidase" evidence="4">
    <location>
        <begin position="15"/>
        <end position="410"/>
    </location>
</feature>
<dbReference type="InterPro" id="IPR002937">
    <property type="entry name" value="Amino_oxidase"/>
</dbReference>
<dbReference type="EMBL" id="JBHSPA010000012">
    <property type="protein sequence ID" value="MFC5824024.1"/>
    <property type="molecule type" value="Genomic_DNA"/>
</dbReference>
<name>A0ABW1CG26_9ACTN</name>
<organism evidence="5 6">
    <name type="scientific">Nonomuraea insulae</name>
    <dbReference type="NCBI Taxonomy" id="1616787"/>
    <lineage>
        <taxon>Bacteria</taxon>
        <taxon>Bacillati</taxon>
        <taxon>Actinomycetota</taxon>
        <taxon>Actinomycetes</taxon>
        <taxon>Streptosporangiales</taxon>
        <taxon>Streptosporangiaceae</taxon>
        <taxon>Nonomuraea</taxon>
    </lineage>
</organism>
<keyword evidence="6" id="KW-1185">Reference proteome</keyword>
<dbReference type="Pfam" id="PF01593">
    <property type="entry name" value="Amino_oxidase"/>
    <property type="match status" value="1"/>
</dbReference>
<dbReference type="Proteomes" id="UP001596058">
    <property type="component" value="Unassembled WGS sequence"/>
</dbReference>
<evidence type="ECO:0000259" key="4">
    <source>
        <dbReference type="Pfam" id="PF01593"/>
    </source>
</evidence>
<evidence type="ECO:0000256" key="3">
    <source>
        <dbReference type="ARBA" id="ARBA00040298"/>
    </source>
</evidence>
<dbReference type="PANTHER" id="PTHR10668:SF105">
    <property type="entry name" value="DEHYDROGENASE-RELATED"/>
    <property type="match status" value="1"/>
</dbReference>
<proteinExistence type="predicted"/>
<dbReference type="SUPFAM" id="SSF51905">
    <property type="entry name" value="FAD/NAD(P)-binding domain"/>
    <property type="match status" value="1"/>
</dbReference>